<dbReference type="HGNC" id="HGNC:10624">
    <property type="gene designation" value="CCL25"/>
</dbReference>
<dbReference type="GeneTree" id="ENSGT01130000278316"/>
<reference evidence="2" key="4">
    <citation type="submission" date="2025-08" db="UniProtKB">
        <authorList>
            <consortium name="Ensembl"/>
        </authorList>
    </citation>
    <scope>IDENTIFICATION</scope>
</reference>
<reference evidence="2 3" key="1">
    <citation type="journal article" date="2001" name="Nature">
        <title>Initial sequencing and analysis of the human genome.</title>
        <authorList>
            <consortium name="International Human Genome Sequencing Consortium"/>
            <person name="Lander E.S."/>
            <person name="Linton L.M."/>
            <person name="Birren B."/>
            <person name="Nusbaum C."/>
            <person name="Zody M.C."/>
            <person name="Baldwin J."/>
            <person name="Devon K."/>
            <person name="Dewar K."/>
            <person name="Doyle M."/>
            <person name="FitzHugh W."/>
            <person name="Funke R."/>
            <person name="Gage D."/>
            <person name="Harris K."/>
            <person name="Heaford A."/>
            <person name="Howland J."/>
            <person name="Kann L."/>
            <person name="Lehoczky J."/>
            <person name="LeVine R."/>
            <person name="McEwan P."/>
            <person name="McKernan K."/>
            <person name="Meldrim J."/>
            <person name="Mesirov J.P."/>
            <person name="Miranda C."/>
            <person name="Morris W."/>
            <person name="Naylor J."/>
            <person name="Raymond C."/>
            <person name="Rosetti M."/>
            <person name="Santos R."/>
            <person name="Sheridan A."/>
            <person name="Sougnez C."/>
            <person name="Stange-Thomann N."/>
            <person name="Stojanovic N."/>
            <person name="Subramanian A."/>
            <person name="Wyman D."/>
            <person name="Rogers J."/>
            <person name="Sulston J."/>
            <person name="Ainscough R."/>
            <person name="Beck S."/>
            <person name="Bentley D."/>
            <person name="Burton J."/>
            <person name="Clee C."/>
            <person name="Carter N."/>
            <person name="Coulson A."/>
            <person name="Deadman R."/>
            <person name="Deloukas P."/>
            <person name="Dunham A."/>
            <person name="Dunham I."/>
            <person name="Durbin R."/>
            <person name="French L."/>
            <person name="Grafham D."/>
            <person name="Gregory S."/>
            <person name="Hubbard T."/>
            <person name="Humphray S."/>
            <person name="Hunt A."/>
            <person name="Jones M."/>
            <person name="Lloyd C."/>
            <person name="McMurray A."/>
            <person name="Matthews L."/>
            <person name="Mercer S."/>
            <person name="Milne S."/>
            <person name="Mullikin J.C."/>
            <person name="Mungall A."/>
            <person name="Plumb R."/>
            <person name="Ross M."/>
            <person name="Shownkeen R."/>
            <person name="Sims S."/>
            <person name="Waterston R.H."/>
            <person name="Wilson R.K."/>
            <person name="Hillier L.W."/>
            <person name="McPherson J.D."/>
            <person name="Marra M.A."/>
            <person name="Mardis E.R."/>
            <person name="Fulton L.A."/>
            <person name="Chinwalla A.T."/>
            <person name="Pepin K.H."/>
            <person name="Gish W.R."/>
            <person name="Chissoe S.L."/>
            <person name="Wendl M.C."/>
            <person name="Delehaunty K.D."/>
            <person name="Miner T.L."/>
            <person name="Delehaunty A."/>
            <person name="Kramer J.B."/>
            <person name="Cook L.L."/>
            <person name="Fulton R.S."/>
            <person name="Johnson D.L."/>
            <person name="Minx P.J."/>
            <person name="Clifton S.W."/>
            <person name="Hawkins T."/>
            <person name="Branscomb E."/>
            <person name="Predki P."/>
            <person name="Richardson P."/>
            <person name="Wenning S."/>
            <person name="Slezak T."/>
            <person name="Doggett N."/>
            <person name="Cheng J.F."/>
            <person name="Olsen A."/>
            <person name="Lucas S."/>
            <person name="Elkin C."/>
            <person name="Uberbacher E."/>
            <person name="Frazier M."/>
            <person name="Gibbs R.A."/>
            <person name="Muzny D.M."/>
            <person name="Scherer S.E."/>
            <person name="Bouck J.B."/>
            <person name="Sodergren E.J."/>
            <person name="Worley K.C."/>
            <person name="Rives C.M."/>
            <person name="Gorrell J.H."/>
            <person name="Metzker M.L."/>
            <person name="Naylor S.L."/>
            <person name="Kucherlapati R.S."/>
            <person name="Nelson D.L."/>
            <person name="Weinstock G.M."/>
            <person name="Sakaki Y."/>
            <person name="Fujiyama A."/>
            <person name="Hattori M."/>
            <person name="Yada T."/>
            <person name="Toyoda A."/>
            <person name="Itoh T."/>
            <person name="Kawagoe C."/>
            <person name="Watanabe H."/>
            <person name="Totoki Y."/>
            <person name="Taylor T."/>
            <person name="Weissenbach J."/>
            <person name="Heilig R."/>
            <person name="Saurin W."/>
            <person name="Artiguenave F."/>
            <person name="Brottier P."/>
            <person name="Bruls T."/>
            <person name="Pelletier E."/>
            <person name="Robert C."/>
            <person name="Wincker P."/>
            <person name="Smith D.R."/>
            <person name="Doucette-Stamm L."/>
            <person name="Rubenfield M."/>
            <person name="Weinstock K."/>
            <person name="Lee H.M."/>
            <person name="Dubois J."/>
            <person name="Rosenthal A."/>
            <person name="Platzer M."/>
            <person name="Nyakatura G."/>
            <person name="Taudien S."/>
            <person name="Rump A."/>
            <person name="Yang H."/>
            <person name="Yu J."/>
            <person name="Wang J."/>
            <person name="Huang G."/>
            <person name="Gu J."/>
            <person name="Hood L."/>
            <person name="Rowen L."/>
            <person name="Madan A."/>
            <person name="Qin S."/>
            <person name="Davis R.W."/>
            <person name="Federspiel N.A."/>
            <person name="Abola A.P."/>
            <person name="Proctor M.J."/>
            <person name="Myers R.M."/>
            <person name="Schmutz J."/>
            <person name="Dickson M."/>
            <person name="Grimwood J."/>
            <person name="Cox D.R."/>
            <person name="Olson M.V."/>
            <person name="Kaul R."/>
            <person name="Raymond C."/>
            <person name="Shimizu N."/>
            <person name="Kawasaki K."/>
            <person name="Minoshima S."/>
            <person name="Evans G.A."/>
            <person name="Athanasiou M."/>
            <person name="Schultz R."/>
            <person name="Roe B.A."/>
            <person name="Chen F."/>
            <person name="Pan H."/>
            <person name="Ramser J."/>
            <person name="Lehrach H."/>
            <person name="Reinhardt R."/>
            <person name="McCombie W.R."/>
            <person name="de la Bastide M."/>
            <person name="Dedhia N."/>
            <person name="Blocker H."/>
            <person name="Hornischer K."/>
            <person name="Nordsiek G."/>
            <person name="Agarwala R."/>
            <person name="Aravind L."/>
            <person name="Bailey J.A."/>
            <person name="Bateman A."/>
            <person name="Batzoglou S."/>
            <person name="Birney E."/>
            <person name="Bork P."/>
            <person name="Brown D.G."/>
            <person name="Burge C.B."/>
            <person name="Cerutti L."/>
            <person name="Chen H.C."/>
            <person name="Church D."/>
            <person name="Clamp M."/>
            <person name="Copley R.R."/>
            <person name="Doerks T."/>
            <person name="Eddy S.R."/>
            <person name="Eichler E.E."/>
            <person name="Furey T.S."/>
            <person name="Galagan J."/>
            <person name="Gilbert J.G."/>
            <person name="Harmon C."/>
            <person name="Hayashizaki Y."/>
            <person name="Haussler D."/>
            <person name="Hermjakob H."/>
            <person name="Hokamp K."/>
            <person name="Jang W."/>
            <person name="Johnson L.S."/>
            <person name="Jones T.A."/>
            <person name="Kasif S."/>
            <person name="Kaspryzk A."/>
            <person name="Kennedy S."/>
            <person name="Kent W.J."/>
            <person name="Kitts P."/>
            <person name="Koonin E.V."/>
            <person name="Korf I."/>
            <person name="Kulp D."/>
            <person name="Lancet D."/>
            <person name="Lowe T.M."/>
            <person name="McLysaght A."/>
            <person name="Mikkelsen T."/>
            <person name="Moran J.V."/>
            <person name="Mulder N."/>
            <person name="Pollara V.J."/>
            <person name="Ponting C.P."/>
            <person name="Schuler G."/>
            <person name="Schultz J."/>
            <person name="Slater G."/>
            <person name="Smit A.F."/>
            <person name="Stupka E."/>
            <person name="Szustakowski J."/>
            <person name="Thierry-Mieg D."/>
            <person name="Thierry-Mieg J."/>
            <person name="Wagner L."/>
            <person name="Wallis J."/>
            <person name="Wheeler R."/>
            <person name="Williams A."/>
            <person name="Wolf Y.I."/>
            <person name="Wolfe K.H."/>
            <person name="Yang S.P."/>
            <person name="Yeh R.F."/>
            <person name="Collins F."/>
            <person name="Guyer M.S."/>
            <person name="Peterson J."/>
            <person name="Felsenfeld A."/>
            <person name="Wetterstrand K.A."/>
            <person name="Patrinos A."/>
            <person name="Morgan M.J."/>
            <person name="de Jong P."/>
            <person name="Catanese J.J."/>
            <person name="Osoegawa K."/>
            <person name="Shizuya H."/>
            <person name="Choi S."/>
            <person name="Chen Y.J."/>
        </authorList>
    </citation>
    <scope>NUCLEOTIDE SEQUENCE [LARGE SCALE GENOMIC DNA]</scope>
</reference>
<keyword evidence="1" id="KW-0732">Signal</keyword>
<dbReference type="OrthoDB" id="9930747at2759"/>
<name>A0A7P0TBH2_HUMAN</name>
<reference evidence="2" key="5">
    <citation type="submission" date="2025-09" db="UniProtKB">
        <authorList>
            <consortium name="Ensembl"/>
        </authorList>
    </citation>
    <scope>IDENTIFICATION</scope>
</reference>
<dbReference type="OpenTargets" id="ENSG00000131142"/>
<protein>
    <submittedName>
        <fullName evidence="2">C-C motif chemokine ligand 25</fullName>
    </submittedName>
</protein>
<sequence length="47" mass="5132">MNLWLLACLVAGFLGAWAPAVHTQEQALEDFSRQRTIPGPGVSPREP</sequence>
<evidence type="ECO:0000313" key="2">
    <source>
        <dbReference type="Ensembl" id="ENSP00000506563.1"/>
    </source>
</evidence>
<reference evidence="2 3" key="2">
    <citation type="journal article" date="2004" name="Nature">
        <title>The DNA sequence and biology of human chromosome 19.</title>
        <authorList>
            <person name="Grimwood J."/>
            <person name="Gordon L.A."/>
            <person name="Olsen A."/>
            <person name="Terry A."/>
            <person name="Schmutz J."/>
            <person name="Lamerdin J."/>
            <person name="Hellsten U."/>
            <person name="Goodstein D."/>
            <person name="Couronne O."/>
            <person name="Tran-Gyamfi M."/>
            <person name="Aerts A."/>
            <person name="Altherr M."/>
            <person name="Ashworth L."/>
            <person name="Bajorek E."/>
            <person name="Black S."/>
            <person name="Branscomb E."/>
            <person name="Caenepeel S."/>
            <person name="Carrano A."/>
            <person name="Caoile C."/>
            <person name="Chan Y.M."/>
            <person name="Christensen M."/>
            <person name="Cleland C.A."/>
            <person name="Copeland A."/>
            <person name="Dalin E."/>
            <person name="Dehal P."/>
            <person name="Denys M."/>
            <person name="Detter J.C."/>
            <person name="Escobar J."/>
            <person name="Flowers D."/>
            <person name="Fotopulos D."/>
            <person name="Garcia C."/>
            <person name="Georgescu A.M."/>
            <person name="Glavina T."/>
            <person name="Gomez M."/>
            <person name="Gonzales E."/>
            <person name="Groza M."/>
            <person name="Hammon N."/>
            <person name="Hawkins T."/>
            <person name="Haydu L."/>
            <person name="Ho I."/>
            <person name="Huang W."/>
            <person name="Israni S."/>
            <person name="Jett J."/>
            <person name="Kadner K."/>
            <person name="Kimball H."/>
            <person name="Kobayashi A."/>
            <person name="Larionov V."/>
            <person name="Leem S.H."/>
            <person name="Lopez F."/>
            <person name="Lou Y."/>
            <person name="Lowry S."/>
            <person name="Malfatti S."/>
            <person name="Martinez D."/>
            <person name="McCready P."/>
            <person name="Medina C."/>
            <person name="Morgan J."/>
            <person name="Nelson K."/>
            <person name="Nolan M."/>
            <person name="Ovcharenko I."/>
            <person name="Pitluck S."/>
            <person name="Pollard M."/>
            <person name="Popkie A.P."/>
            <person name="Predki P."/>
            <person name="Quan G."/>
            <person name="Ramirez L."/>
            <person name="Rash S."/>
            <person name="Retterer J."/>
            <person name="Rodriguez A."/>
            <person name="Rogers S."/>
            <person name="Salamov A."/>
            <person name="Salazar A."/>
            <person name="She X."/>
            <person name="Smith D."/>
            <person name="Slezak T."/>
            <person name="Solovyev V."/>
            <person name="Thayer N."/>
            <person name="Tice H."/>
            <person name="Tsai M."/>
            <person name="Ustaszewska A."/>
            <person name="Vo N."/>
            <person name="Wagner M."/>
            <person name="Wheeler J."/>
            <person name="Wu K."/>
            <person name="Xie G."/>
            <person name="Yang J."/>
            <person name="Dubchak I."/>
            <person name="Furey T.S."/>
            <person name="DeJong P."/>
            <person name="Dickson M."/>
            <person name="Gordon D."/>
            <person name="Eichler E.E."/>
            <person name="Pennacchio L.A."/>
            <person name="Richardson P."/>
            <person name="Stubbs L."/>
            <person name="Rokhsar D.S."/>
            <person name="Myers R.M."/>
            <person name="Rubin E.M."/>
            <person name="Lucas S.M."/>
        </authorList>
    </citation>
    <scope>NUCLEOTIDE SEQUENCE [LARGE SCALE GENOMIC DNA]</scope>
</reference>
<gene>
    <name evidence="2" type="primary">CCL25</name>
</gene>
<evidence type="ECO:0000256" key="1">
    <source>
        <dbReference type="SAM" id="SignalP"/>
    </source>
</evidence>
<dbReference type="Ensembl" id="ENST00000680507.1">
    <property type="protein sequence ID" value="ENSP00000506563.1"/>
    <property type="gene ID" value="ENSG00000131142.15"/>
</dbReference>
<feature type="chain" id="PRO_5030504781" evidence="1">
    <location>
        <begin position="24"/>
        <end position="47"/>
    </location>
</feature>
<feature type="signal peptide" evidence="1">
    <location>
        <begin position="1"/>
        <end position="23"/>
    </location>
</feature>
<dbReference type="Ensembl" id="ENST00000680507.1">
    <property type="protein sequence ID" value="ENSP00000506563.1"/>
    <property type="gene ID" value="ENSG00000131142.14"/>
</dbReference>
<dbReference type="EMBL" id="AC008946">
    <property type="status" value="NOT_ANNOTATED_CDS"/>
    <property type="molecule type" value="Genomic_DNA"/>
</dbReference>
<keyword evidence="3" id="KW-1185">Reference proteome</keyword>
<reference evidence="2 3" key="3">
    <citation type="journal article" date="2004" name="Nature">
        <title>Finishing the euchromatic sequence of the human genome.</title>
        <authorList>
            <consortium name="International Human Genome Sequencing Consortium"/>
        </authorList>
    </citation>
    <scope>NUCLEOTIDE SEQUENCE [LARGE SCALE GENOMIC DNA]</scope>
</reference>
<dbReference type="Proteomes" id="UP000005640">
    <property type="component" value="Chromosome 19"/>
</dbReference>
<organism evidence="2 3">
    <name type="scientific">Homo sapiens</name>
    <name type="common">Human</name>
    <dbReference type="NCBI Taxonomy" id="9606"/>
    <lineage>
        <taxon>Eukaryota</taxon>
        <taxon>Metazoa</taxon>
        <taxon>Chordata</taxon>
        <taxon>Craniata</taxon>
        <taxon>Vertebrata</taxon>
        <taxon>Euteleostomi</taxon>
        <taxon>Mammalia</taxon>
        <taxon>Eutheria</taxon>
        <taxon>Euarchontoglires</taxon>
        <taxon>Primates</taxon>
        <taxon>Haplorrhini</taxon>
        <taxon>Catarrhini</taxon>
        <taxon>Hominidae</taxon>
        <taxon>Homo</taxon>
    </lineage>
</organism>
<evidence type="ECO:0000313" key="3">
    <source>
        <dbReference type="Proteomes" id="UP000005640"/>
    </source>
</evidence>
<proteinExistence type="predicted"/>
<dbReference type="AlphaFoldDB" id="A0A7P0TBH2"/>
<accession>A0A7P0TBH2</accession>
<dbReference type="Bgee" id="ENSG00000131142">
    <property type="expression patterns" value="Expressed in duodenum and 76 other cell types or tissues"/>
</dbReference>